<keyword evidence="2" id="KW-0808">Transferase</keyword>
<sequence>MEKIPSTQLRLGYTGQIAPHKGVHLIGEALQMLSGLPLEVFVYGNINAPPRYVARIKKMAAQDSRFRYMGEFSTETPLWKIYQNIDVQVVPSIWYENSPNVILEAFAHRTPVITSNHGGMAEMVRNGVDGLHFERGNSKSLAQCILRLNEDREFLRRLEAGIPPVKSTRQEVDELIEIYQEILDHYPAHRAGE</sequence>
<name>A0A7C4KHY1_9CHLR</name>
<dbReference type="InterPro" id="IPR050194">
    <property type="entry name" value="Glycosyltransferase_grp1"/>
</dbReference>
<organism evidence="2">
    <name type="scientific">Anaerolinea thermolimosa</name>
    <dbReference type="NCBI Taxonomy" id="229919"/>
    <lineage>
        <taxon>Bacteria</taxon>
        <taxon>Bacillati</taxon>
        <taxon>Chloroflexota</taxon>
        <taxon>Anaerolineae</taxon>
        <taxon>Anaerolineales</taxon>
        <taxon>Anaerolineaceae</taxon>
        <taxon>Anaerolinea</taxon>
    </lineage>
</organism>
<gene>
    <name evidence="2" type="ORF">ENT37_10235</name>
</gene>
<dbReference type="SUPFAM" id="SSF53756">
    <property type="entry name" value="UDP-Glycosyltransferase/glycogen phosphorylase"/>
    <property type="match status" value="1"/>
</dbReference>
<dbReference type="AlphaFoldDB" id="A0A7C4KHY1"/>
<dbReference type="PANTHER" id="PTHR45947">
    <property type="entry name" value="SULFOQUINOVOSYL TRANSFERASE SQD2"/>
    <property type="match status" value="1"/>
</dbReference>
<dbReference type="Pfam" id="PF00534">
    <property type="entry name" value="Glycos_transf_1"/>
    <property type="match status" value="1"/>
</dbReference>
<feature type="domain" description="Glycosyl transferase family 1" evidence="1">
    <location>
        <begin position="4"/>
        <end position="159"/>
    </location>
</feature>
<dbReference type="PANTHER" id="PTHR45947:SF15">
    <property type="entry name" value="TEICHURONIC ACID BIOSYNTHESIS GLYCOSYLTRANSFERASE TUAC-RELATED"/>
    <property type="match status" value="1"/>
</dbReference>
<dbReference type="Gene3D" id="3.40.50.2000">
    <property type="entry name" value="Glycogen Phosphorylase B"/>
    <property type="match status" value="1"/>
</dbReference>
<dbReference type="InterPro" id="IPR001296">
    <property type="entry name" value="Glyco_trans_1"/>
</dbReference>
<dbReference type="EMBL" id="DSYK01000502">
    <property type="protein sequence ID" value="HGS22235.1"/>
    <property type="molecule type" value="Genomic_DNA"/>
</dbReference>
<dbReference type="GO" id="GO:0016757">
    <property type="term" value="F:glycosyltransferase activity"/>
    <property type="evidence" value="ECO:0007669"/>
    <property type="project" value="InterPro"/>
</dbReference>
<accession>A0A7C4KHY1</accession>
<evidence type="ECO:0000259" key="1">
    <source>
        <dbReference type="Pfam" id="PF00534"/>
    </source>
</evidence>
<protein>
    <submittedName>
        <fullName evidence="2">Glycosyltransferase</fullName>
    </submittedName>
</protein>
<proteinExistence type="predicted"/>
<comment type="caution">
    <text evidence="2">The sequence shown here is derived from an EMBL/GenBank/DDBJ whole genome shotgun (WGS) entry which is preliminary data.</text>
</comment>
<reference evidence="2" key="1">
    <citation type="journal article" date="2020" name="mSystems">
        <title>Genome- and Community-Level Interaction Insights into Carbon Utilization and Element Cycling Functions of Hydrothermarchaeota in Hydrothermal Sediment.</title>
        <authorList>
            <person name="Zhou Z."/>
            <person name="Liu Y."/>
            <person name="Xu W."/>
            <person name="Pan J."/>
            <person name="Luo Z.H."/>
            <person name="Li M."/>
        </authorList>
    </citation>
    <scope>NUCLEOTIDE SEQUENCE [LARGE SCALE GENOMIC DNA]</scope>
    <source>
        <strain evidence="2">SpSt-573</strain>
    </source>
</reference>
<evidence type="ECO:0000313" key="2">
    <source>
        <dbReference type="EMBL" id="HGS22235.1"/>
    </source>
</evidence>